<name>A0A0F9T9E3_9ZZZZ</name>
<dbReference type="PIRSF" id="PIRSF015626">
    <property type="entry name" value="FdhD"/>
    <property type="match status" value="1"/>
</dbReference>
<dbReference type="InterPro" id="IPR003786">
    <property type="entry name" value="FdhD"/>
</dbReference>
<accession>A0A0F9T9E3</accession>
<dbReference type="SUPFAM" id="SSF53927">
    <property type="entry name" value="Cytidine deaminase-like"/>
    <property type="match status" value="1"/>
</dbReference>
<keyword evidence="1" id="KW-0963">Cytoplasm</keyword>
<sequence length="282" mass="30283">MLVLSKRSPALPYSSNNQSGFHAAHPQFHLYTGLGSQTVASSVLLPEEVPVAFVYNGISQAVMMASPFDLEDFALGYSIGSGLIKDASCIYGIEITQGIAGIELQISVSQRAFANIKQLRRTQAGSTGCGLCGVESLANVLPDLASHPPQALPPAQHLSKLRSRLASHQLLAKQTGALHAALYVDEDGDIKLCREDVGRHNAMDKLIGALLNDQCFPERGFVVVTSRCSLELIQKAVRAGFSTLATLSAPTNISVSWARHCQLNLVHIPRSSDPRVYSPEPL</sequence>
<dbReference type="InterPro" id="IPR016193">
    <property type="entry name" value="Cytidine_deaminase-like"/>
</dbReference>
<gene>
    <name evidence="3" type="ORF">LCGC14_0356800</name>
</gene>
<evidence type="ECO:0000256" key="2">
    <source>
        <dbReference type="ARBA" id="ARBA00023150"/>
    </source>
</evidence>
<comment type="caution">
    <text evidence="3">The sequence shown here is derived from an EMBL/GenBank/DDBJ whole genome shotgun (WGS) entry which is preliminary data.</text>
</comment>
<protein>
    <recommendedName>
        <fullName evidence="4">Sulfur carrier protein FdhD</fullName>
    </recommendedName>
</protein>
<dbReference type="NCBIfam" id="TIGR00129">
    <property type="entry name" value="fdhD_narQ"/>
    <property type="match status" value="1"/>
</dbReference>
<dbReference type="EMBL" id="LAZR01000273">
    <property type="protein sequence ID" value="KKN77820.1"/>
    <property type="molecule type" value="Genomic_DNA"/>
</dbReference>
<evidence type="ECO:0000313" key="3">
    <source>
        <dbReference type="EMBL" id="KKN77820.1"/>
    </source>
</evidence>
<dbReference type="AlphaFoldDB" id="A0A0F9T9E3"/>
<dbReference type="PANTHER" id="PTHR30592:SF1">
    <property type="entry name" value="SULFUR CARRIER PROTEIN FDHD"/>
    <property type="match status" value="1"/>
</dbReference>
<dbReference type="GO" id="GO:0006777">
    <property type="term" value="P:Mo-molybdopterin cofactor biosynthetic process"/>
    <property type="evidence" value="ECO:0007669"/>
    <property type="project" value="UniProtKB-KW"/>
</dbReference>
<evidence type="ECO:0008006" key="4">
    <source>
        <dbReference type="Google" id="ProtNLM"/>
    </source>
</evidence>
<evidence type="ECO:0000256" key="1">
    <source>
        <dbReference type="ARBA" id="ARBA00022490"/>
    </source>
</evidence>
<dbReference type="Gene3D" id="3.10.20.10">
    <property type="match status" value="1"/>
</dbReference>
<reference evidence="3" key="1">
    <citation type="journal article" date="2015" name="Nature">
        <title>Complex archaea that bridge the gap between prokaryotes and eukaryotes.</title>
        <authorList>
            <person name="Spang A."/>
            <person name="Saw J.H."/>
            <person name="Jorgensen S.L."/>
            <person name="Zaremba-Niedzwiedzka K."/>
            <person name="Martijn J."/>
            <person name="Lind A.E."/>
            <person name="van Eijk R."/>
            <person name="Schleper C."/>
            <person name="Guy L."/>
            <person name="Ettema T.J."/>
        </authorList>
    </citation>
    <scope>NUCLEOTIDE SEQUENCE</scope>
</reference>
<organism evidence="3">
    <name type="scientific">marine sediment metagenome</name>
    <dbReference type="NCBI Taxonomy" id="412755"/>
    <lineage>
        <taxon>unclassified sequences</taxon>
        <taxon>metagenomes</taxon>
        <taxon>ecological metagenomes</taxon>
    </lineage>
</organism>
<dbReference type="Pfam" id="PF02634">
    <property type="entry name" value="FdhD-NarQ"/>
    <property type="match status" value="1"/>
</dbReference>
<dbReference type="Gene3D" id="3.40.140.10">
    <property type="entry name" value="Cytidine Deaminase, domain 2"/>
    <property type="match status" value="1"/>
</dbReference>
<dbReference type="PANTHER" id="PTHR30592">
    <property type="entry name" value="FORMATE DEHYDROGENASE"/>
    <property type="match status" value="1"/>
</dbReference>
<dbReference type="HAMAP" id="MF_00187">
    <property type="entry name" value="FdhD"/>
    <property type="match status" value="1"/>
</dbReference>
<keyword evidence="2" id="KW-0501">Molybdenum cofactor biosynthesis</keyword>
<dbReference type="GO" id="GO:0016783">
    <property type="term" value="F:sulfurtransferase activity"/>
    <property type="evidence" value="ECO:0007669"/>
    <property type="project" value="InterPro"/>
</dbReference>
<proteinExistence type="inferred from homology"/>